<protein>
    <submittedName>
        <fullName evidence="1">Uncharacterized protein</fullName>
    </submittedName>
</protein>
<dbReference type="EMBL" id="JADJNC010000037">
    <property type="protein sequence ID" value="MBK7424624.1"/>
    <property type="molecule type" value="Genomic_DNA"/>
</dbReference>
<reference evidence="1" key="1">
    <citation type="submission" date="2020-10" db="EMBL/GenBank/DDBJ databases">
        <title>Connecting structure to function with the recovery of over 1000 high-quality activated sludge metagenome-assembled genomes encoding full-length rRNA genes using long-read sequencing.</title>
        <authorList>
            <person name="Singleton C.M."/>
            <person name="Petriglieri F."/>
            <person name="Kristensen J.M."/>
            <person name="Kirkegaard R.H."/>
            <person name="Michaelsen T.Y."/>
            <person name="Andersen M.H."/>
            <person name="Karst S.M."/>
            <person name="Dueholm M.S."/>
            <person name="Nielsen P.H."/>
            <person name="Albertsen M."/>
        </authorList>
    </citation>
    <scope>NUCLEOTIDE SEQUENCE</scope>
    <source>
        <strain evidence="1">EsbW_18-Q3-R4-48_MAXAC.044</strain>
    </source>
</reference>
<dbReference type="AlphaFoldDB" id="A0A9D7IHT4"/>
<evidence type="ECO:0000313" key="1">
    <source>
        <dbReference type="EMBL" id="MBK7424624.1"/>
    </source>
</evidence>
<organism evidence="1 2">
    <name type="scientific">Candidatus Propionivibrio dominans</name>
    <dbReference type="NCBI Taxonomy" id="2954373"/>
    <lineage>
        <taxon>Bacteria</taxon>
        <taxon>Pseudomonadati</taxon>
        <taxon>Pseudomonadota</taxon>
        <taxon>Betaproteobacteria</taxon>
        <taxon>Rhodocyclales</taxon>
        <taxon>Rhodocyclaceae</taxon>
        <taxon>Propionivibrio</taxon>
    </lineage>
</organism>
<evidence type="ECO:0000313" key="2">
    <source>
        <dbReference type="Proteomes" id="UP000886602"/>
    </source>
</evidence>
<gene>
    <name evidence="1" type="ORF">IPJ48_16900</name>
</gene>
<dbReference type="Proteomes" id="UP000886602">
    <property type="component" value="Unassembled WGS sequence"/>
</dbReference>
<sequence length="129" mass="14152">MPSFIDRCAVAPSRVTRICAMSVSHAFQDRPQLACWHLAAWRRITVPPWERVEGVFDAGDDSGAAAFKPLAGVCAAWCILARLDLVQGLAAGPALYVQPLDVAHKQSAMHVGQRHEAHPTRWQTGRVLM</sequence>
<comment type="caution">
    <text evidence="1">The sequence shown here is derived from an EMBL/GenBank/DDBJ whole genome shotgun (WGS) entry which is preliminary data.</text>
</comment>
<accession>A0A9D7IHT4</accession>
<proteinExistence type="predicted"/>
<name>A0A9D7IHT4_9RHOO</name>